<evidence type="ECO:0000259" key="4">
    <source>
        <dbReference type="Pfam" id="PF07804"/>
    </source>
</evidence>
<dbReference type="GO" id="GO:0004674">
    <property type="term" value="F:protein serine/threonine kinase activity"/>
    <property type="evidence" value="ECO:0007669"/>
    <property type="project" value="UniProtKB-EC"/>
</dbReference>
<evidence type="ECO:0000313" key="7">
    <source>
        <dbReference type="Proteomes" id="UP000029024"/>
    </source>
</evidence>
<evidence type="ECO:0000256" key="3">
    <source>
        <dbReference type="ARBA" id="ARBA00022777"/>
    </source>
</evidence>
<accession>A0A087BLM7</accession>
<dbReference type="Pfam" id="PF07804">
    <property type="entry name" value="HipA_C"/>
    <property type="match status" value="1"/>
</dbReference>
<dbReference type="PANTHER" id="PTHR37419">
    <property type="entry name" value="SERINE/THREONINE-PROTEIN KINASE TOXIN HIPA"/>
    <property type="match status" value="1"/>
</dbReference>
<sequence>MNGDTMSENTLNAFLGETPIGQFRRTNDGSIIFQYHDSYRWSQSPTPISLSMPITAAEYSGDIPRNFLEALVPESPQARDEAMRLHHARSTSAFDLLQAIGFDATGALRLSADPHLPIDDDSLIPISDSQIANRLRAAAPTGIQSASVDEHWSVAGQQGKIALRNRNGSWFSTTGIARTTHIIKPGIPTLPHQAFNEHITMRIVEAMGIPVAHTSFHIFDGVPAIISERYDRIVSANGTVTALHQEDFTQALGIPSSLKYEEHNGPTSNAYAEMLRKHGLPGQAESNIRAFTDGILASYLVGATDSHAKNYSLLLDGASVRLAPLYDLASVFPYLGHGKQIIDATLAMNIGGRRDLLQLRRKHLERFAQRMGLDEESVILRFHTLADRLPEAFDSTVQPAHDVIASIGAQEFIDSYRKRIMMVYDDAMSWMASRKGQ</sequence>
<reference evidence="6 7" key="1">
    <citation type="submission" date="2014-03" db="EMBL/GenBank/DDBJ databases">
        <title>Genomics of Bifidobacteria.</title>
        <authorList>
            <person name="Ventura M."/>
            <person name="Milani C."/>
            <person name="Lugli G.A."/>
        </authorList>
    </citation>
    <scope>NUCLEOTIDE SEQUENCE [LARGE SCALE GENOMIC DNA]</scope>
    <source>
        <strain evidence="6 7">LMG 21814</strain>
    </source>
</reference>
<dbReference type="InterPro" id="IPR052028">
    <property type="entry name" value="HipA_Ser/Thr_kinase"/>
</dbReference>
<dbReference type="InterPro" id="IPR017508">
    <property type="entry name" value="HipA_N1"/>
</dbReference>
<dbReference type="NCBIfam" id="TIGR03071">
    <property type="entry name" value="couple_hipA"/>
    <property type="match status" value="1"/>
</dbReference>
<protein>
    <submittedName>
        <fullName evidence="6">HipA domain-containing protein</fullName>
        <ecNumber evidence="6">2.7.11.1</ecNumber>
    </submittedName>
</protein>
<comment type="similarity">
    <text evidence="1">Belongs to the HipA Ser/Thr kinase family.</text>
</comment>
<keyword evidence="2 6" id="KW-0808">Transferase</keyword>
<keyword evidence="3" id="KW-0418">Kinase</keyword>
<evidence type="ECO:0000313" key="6">
    <source>
        <dbReference type="EMBL" id="KFI71927.1"/>
    </source>
</evidence>
<evidence type="ECO:0000256" key="2">
    <source>
        <dbReference type="ARBA" id="ARBA00022679"/>
    </source>
</evidence>
<proteinExistence type="inferred from homology"/>
<dbReference type="CDD" id="cd17808">
    <property type="entry name" value="HipA_Ec_like"/>
    <property type="match status" value="1"/>
</dbReference>
<feature type="domain" description="HipA N-terminal subdomain 1" evidence="5">
    <location>
        <begin position="11"/>
        <end position="110"/>
    </location>
</feature>
<gene>
    <name evidence="6" type="ORF">BLSS_1065</name>
</gene>
<dbReference type="Proteomes" id="UP000029024">
    <property type="component" value="Unassembled WGS sequence"/>
</dbReference>
<dbReference type="EC" id="2.7.11.1" evidence="6"/>
<name>A0A087BLM7_BIFLN</name>
<comment type="caution">
    <text evidence="6">The sequence shown here is derived from an EMBL/GenBank/DDBJ whole genome shotgun (WGS) entry which is preliminary data.</text>
</comment>
<dbReference type="AlphaFoldDB" id="A0A087BLM7"/>
<feature type="domain" description="HipA-like C-terminal" evidence="4">
    <location>
        <begin position="152"/>
        <end position="391"/>
    </location>
</feature>
<evidence type="ECO:0000259" key="5">
    <source>
        <dbReference type="Pfam" id="PF13657"/>
    </source>
</evidence>
<evidence type="ECO:0000256" key="1">
    <source>
        <dbReference type="ARBA" id="ARBA00010164"/>
    </source>
</evidence>
<dbReference type="Pfam" id="PF13657">
    <property type="entry name" value="Couple_hipA"/>
    <property type="match status" value="1"/>
</dbReference>
<organism evidence="6 7">
    <name type="scientific">Bifidobacterium longum subsp. suis</name>
    <dbReference type="NCBI Taxonomy" id="1695"/>
    <lineage>
        <taxon>Bacteria</taxon>
        <taxon>Bacillati</taxon>
        <taxon>Actinomycetota</taxon>
        <taxon>Actinomycetes</taxon>
        <taxon>Bifidobacteriales</taxon>
        <taxon>Bifidobacteriaceae</taxon>
        <taxon>Bifidobacterium</taxon>
    </lineage>
</organism>
<dbReference type="GO" id="GO:0005829">
    <property type="term" value="C:cytosol"/>
    <property type="evidence" value="ECO:0007669"/>
    <property type="project" value="TreeGrafter"/>
</dbReference>
<dbReference type="EMBL" id="JGZA01000007">
    <property type="protein sequence ID" value="KFI71927.1"/>
    <property type="molecule type" value="Genomic_DNA"/>
</dbReference>
<dbReference type="Gene3D" id="1.10.1070.20">
    <property type="match status" value="1"/>
</dbReference>
<dbReference type="PANTHER" id="PTHR37419:SF1">
    <property type="entry name" value="SERINE_THREONINE-PROTEIN KINASE TOXIN HIPA"/>
    <property type="match status" value="1"/>
</dbReference>
<dbReference type="InterPro" id="IPR012893">
    <property type="entry name" value="HipA-like_C"/>
</dbReference>